<dbReference type="PANTHER" id="PTHR28620:SF1">
    <property type="entry name" value="CENP-V_GFA DOMAIN-CONTAINING PROTEIN"/>
    <property type="match status" value="1"/>
</dbReference>
<reference evidence="5 6" key="1">
    <citation type="submission" date="2018-08" db="EMBL/GenBank/DDBJ databases">
        <title>Genome sequence of Methylocystis hirsuta CSC1, a methanotroph able to accumulate PHAs.</title>
        <authorList>
            <person name="Bordel S."/>
            <person name="Rodriguez E."/>
            <person name="Gancedo J."/>
            <person name="Munoz R."/>
        </authorList>
    </citation>
    <scope>NUCLEOTIDE SEQUENCE [LARGE SCALE GENOMIC DNA]</scope>
    <source>
        <strain evidence="5 6">CSC1</strain>
    </source>
</reference>
<dbReference type="GO" id="GO:0016846">
    <property type="term" value="F:carbon-sulfur lyase activity"/>
    <property type="evidence" value="ECO:0007669"/>
    <property type="project" value="InterPro"/>
</dbReference>
<evidence type="ECO:0000256" key="1">
    <source>
        <dbReference type="ARBA" id="ARBA00005495"/>
    </source>
</evidence>
<dbReference type="InterPro" id="IPR006913">
    <property type="entry name" value="CENP-V/GFA"/>
</dbReference>
<dbReference type="Gene3D" id="2.170.150.70">
    <property type="match status" value="1"/>
</dbReference>
<protein>
    <submittedName>
        <fullName evidence="5">GFA family protein</fullName>
    </submittedName>
</protein>
<dbReference type="Pfam" id="PF04828">
    <property type="entry name" value="GFA"/>
    <property type="match status" value="1"/>
</dbReference>
<evidence type="ECO:0000256" key="2">
    <source>
        <dbReference type="ARBA" id="ARBA00022723"/>
    </source>
</evidence>
<dbReference type="RefSeq" id="WP_123176158.1">
    <property type="nucleotide sequence ID" value="NZ_QWDD01000001.1"/>
</dbReference>
<comment type="caution">
    <text evidence="5">The sequence shown here is derived from an EMBL/GenBank/DDBJ whole genome shotgun (WGS) entry which is preliminary data.</text>
</comment>
<dbReference type="PANTHER" id="PTHR28620">
    <property type="entry name" value="CENTROMERE PROTEIN V"/>
    <property type="match status" value="1"/>
</dbReference>
<keyword evidence="6" id="KW-1185">Reference proteome</keyword>
<evidence type="ECO:0000259" key="4">
    <source>
        <dbReference type="PROSITE" id="PS51891"/>
    </source>
</evidence>
<name>A0A3M9XR10_9HYPH</name>
<dbReference type="InterPro" id="IPR052355">
    <property type="entry name" value="CENP-V-like"/>
</dbReference>
<dbReference type="AlphaFoldDB" id="A0A3M9XR10"/>
<keyword evidence="2" id="KW-0479">Metal-binding</keyword>
<evidence type="ECO:0000313" key="6">
    <source>
        <dbReference type="Proteomes" id="UP000268623"/>
    </source>
</evidence>
<dbReference type="Proteomes" id="UP000268623">
    <property type="component" value="Unassembled WGS sequence"/>
</dbReference>
<keyword evidence="3" id="KW-0862">Zinc</keyword>
<evidence type="ECO:0000256" key="3">
    <source>
        <dbReference type="ARBA" id="ARBA00022833"/>
    </source>
</evidence>
<dbReference type="EMBL" id="QWDD01000001">
    <property type="protein sequence ID" value="RNJ50212.1"/>
    <property type="molecule type" value="Genomic_DNA"/>
</dbReference>
<dbReference type="GO" id="GO:0046872">
    <property type="term" value="F:metal ion binding"/>
    <property type="evidence" value="ECO:0007669"/>
    <property type="project" value="UniProtKB-KW"/>
</dbReference>
<dbReference type="OrthoDB" id="9805575at2"/>
<accession>A0A3M9XR10</accession>
<feature type="domain" description="CENP-V/GFA" evidence="4">
    <location>
        <begin position="5"/>
        <end position="126"/>
    </location>
</feature>
<comment type="similarity">
    <text evidence="1">Belongs to the Gfa family.</text>
</comment>
<dbReference type="SUPFAM" id="SSF51316">
    <property type="entry name" value="Mss4-like"/>
    <property type="match status" value="1"/>
</dbReference>
<dbReference type="PROSITE" id="PS51891">
    <property type="entry name" value="CENP_V_GFA"/>
    <property type="match status" value="1"/>
</dbReference>
<dbReference type="InterPro" id="IPR011057">
    <property type="entry name" value="Mss4-like_sf"/>
</dbReference>
<organism evidence="5 6">
    <name type="scientific">Methylocystis hirsuta</name>
    <dbReference type="NCBI Taxonomy" id="369798"/>
    <lineage>
        <taxon>Bacteria</taxon>
        <taxon>Pseudomonadati</taxon>
        <taxon>Pseudomonadota</taxon>
        <taxon>Alphaproteobacteria</taxon>
        <taxon>Hyphomicrobiales</taxon>
        <taxon>Methylocystaceae</taxon>
        <taxon>Methylocystis</taxon>
    </lineage>
</organism>
<proteinExistence type="inferred from homology"/>
<sequence>MRRTYNGSCHCGKVRFEVTADIDHVRVCDCSICRKRGALNFRVEEADLSLTTPLEELSSYQWGTRTAKDYFCPTCGILPFRRPRHTTAAELGGGIKPFTGWAINVRCLDDVDIFSLPQKIIHGSKL</sequence>
<gene>
    <name evidence="5" type="ORF">D1O30_12010</name>
</gene>
<evidence type="ECO:0000313" key="5">
    <source>
        <dbReference type="EMBL" id="RNJ50212.1"/>
    </source>
</evidence>